<dbReference type="SUPFAM" id="SSF48239">
    <property type="entry name" value="Terpenoid cyclases/Protein prenyltransferases"/>
    <property type="match status" value="1"/>
</dbReference>
<dbReference type="InterPro" id="IPR008930">
    <property type="entry name" value="Terpenoid_cyclase/PrenylTrfase"/>
</dbReference>
<dbReference type="InParanoid" id="A0A1S3HNZ9"/>
<reference evidence="5" key="1">
    <citation type="submission" date="2025-08" db="UniProtKB">
        <authorList>
            <consortium name="RefSeq"/>
        </authorList>
    </citation>
    <scope>IDENTIFICATION</scope>
    <source>
        <tissue evidence="5">Gonads</tissue>
    </source>
</reference>
<dbReference type="Gene3D" id="2.60.40.690">
    <property type="entry name" value="Alpha-macroglobulin, receptor-binding domain"/>
    <property type="match status" value="1"/>
</dbReference>
<dbReference type="GO" id="GO:0005615">
    <property type="term" value="C:extracellular space"/>
    <property type="evidence" value="ECO:0007669"/>
    <property type="project" value="InterPro"/>
</dbReference>
<dbReference type="Gene3D" id="1.50.10.20">
    <property type="match status" value="1"/>
</dbReference>
<gene>
    <name evidence="5" type="primary">LOC106156529</name>
</gene>
<sequence>MVHSLKNESNAGIPILKWLVTEQNSYGGFGSTQDTVTALAALTNYGALYSKTRDLNIEVSTGAFSRNFLVNDNNAMVLQMAELPDVASEVQVSANGHGSALLQVTARYNVKSEAREKSFMLNVTIVEETQNFLKLRIYMRYLCFSVCIILLQI</sequence>
<organism evidence="4 5">
    <name type="scientific">Lingula anatina</name>
    <name type="common">Brachiopod</name>
    <name type="synonym">Lingula unguis</name>
    <dbReference type="NCBI Taxonomy" id="7574"/>
    <lineage>
        <taxon>Eukaryota</taxon>
        <taxon>Metazoa</taxon>
        <taxon>Spiralia</taxon>
        <taxon>Lophotrochozoa</taxon>
        <taxon>Brachiopoda</taxon>
        <taxon>Linguliformea</taxon>
        <taxon>Lingulata</taxon>
        <taxon>Lingulida</taxon>
        <taxon>Linguloidea</taxon>
        <taxon>Lingulidae</taxon>
        <taxon>Lingula</taxon>
    </lineage>
</organism>
<evidence type="ECO:0000313" key="5">
    <source>
        <dbReference type="RefSeq" id="XP_013387266.1"/>
    </source>
</evidence>
<dbReference type="InterPro" id="IPR036595">
    <property type="entry name" value="A-macroglobulin_rcpt-bd_sf"/>
</dbReference>
<dbReference type="PANTHER" id="PTHR11412:SF136">
    <property type="entry name" value="CD109 ANTIGEN"/>
    <property type="match status" value="1"/>
</dbReference>
<dbReference type="InterPro" id="IPR050473">
    <property type="entry name" value="A2M/Complement_sys"/>
</dbReference>
<dbReference type="InterPro" id="IPR011626">
    <property type="entry name" value="Alpha-macroglobulin_TED"/>
</dbReference>
<evidence type="ECO:0000256" key="2">
    <source>
        <dbReference type="ARBA" id="ARBA00022966"/>
    </source>
</evidence>
<evidence type="ECO:0000259" key="3">
    <source>
        <dbReference type="Pfam" id="PF07678"/>
    </source>
</evidence>
<dbReference type="STRING" id="7574.A0A1S3HNZ9"/>
<feature type="domain" description="Alpha-macroglobulin-like TED" evidence="3">
    <location>
        <begin position="7"/>
        <end position="45"/>
    </location>
</feature>
<keyword evidence="1" id="KW-0732">Signal</keyword>
<keyword evidence="2" id="KW-0882">Thioester bond</keyword>
<dbReference type="Pfam" id="PF07678">
    <property type="entry name" value="TED_complement"/>
    <property type="match status" value="1"/>
</dbReference>
<dbReference type="RefSeq" id="XP_013387266.1">
    <property type="nucleotide sequence ID" value="XM_013531812.1"/>
</dbReference>
<dbReference type="AlphaFoldDB" id="A0A1S3HNZ9"/>
<dbReference type="KEGG" id="lak:106156529"/>
<protein>
    <submittedName>
        <fullName evidence="5">Murinoglobulin-1-like</fullName>
    </submittedName>
</protein>
<evidence type="ECO:0000256" key="1">
    <source>
        <dbReference type="ARBA" id="ARBA00022729"/>
    </source>
</evidence>
<accession>A0A1S3HNZ9</accession>
<dbReference type="GeneID" id="106156529"/>
<keyword evidence="4" id="KW-1185">Reference proteome</keyword>
<dbReference type="Proteomes" id="UP000085678">
    <property type="component" value="Unplaced"/>
</dbReference>
<dbReference type="OrthoDB" id="9998011at2759"/>
<name>A0A1S3HNZ9_LINAN</name>
<dbReference type="Gene3D" id="2.60.120.1540">
    <property type="match status" value="1"/>
</dbReference>
<dbReference type="PANTHER" id="PTHR11412">
    <property type="entry name" value="MACROGLOBULIN / COMPLEMENT"/>
    <property type="match status" value="1"/>
</dbReference>
<evidence type="ECO:0000313" key="4">
    <source>
        <dbReference type="Proteomes" id="UP000085678"/>
    </source>
</evidence>
<proteinExistence type="predicted"/>